<keyword evidence="1" id="KW-0175">Coiled coil</keyword>
<sequence length="172" mass="19317">MAIAYANPDATTVDPLNEGAPVTCTFLETLFGDLRDDTVAPKQGKVPDFKDIKKELGELSQRIVTLKQSTNYSEEELDDHLRELLELWDDIEDLRYRLEDLDNRSRQSNIQIKGVPLQADAGKLEEYVLHLFKQVAPASCSSGRSATKPLRPSRAGKGCQKSLQAWKAAWKE</sequence>
<evidence type="ECO:0000256" key="1">
    <source>
        <dbReference type="SAM" id="Coils"/>
    </source>
</evidence>
<accession>A0AAV7MFG9</accession>
<protein>
    <submittedName>
        <fullName evidence="2">Uncharacterized protein</fullName>
    </submittedName>
</protein>
<evidence type="ECO:0000313" key="2">
    <source>
        <dbReference type="EMBL" id="KAJ1101269.1"/>
    </source>
</evidence>
<name>A0AAV7MFG9_PLEWA</name>
<organism evidence="2 3">
    <name type="scientific">Pleurodeles waltl</name>
    <name type="common">Iberian ribbed newt</name>
    <dbReference type="NCBI Taxonomy" id="8319"/>
    <lineage>
        <taxon>Eukaryota</taxon>
        <taxon>Metazoa</taxon>
        <taxon>Chordata</taxon>
        <taxon>Craniata</taxon>
        <taxon>Vertebrata</taxon>
        <taxon>Euteleostomi</taxon>
        <taxon>Amphibia</taxon>
        <taxon>Batrachia</taxon>
        <taxon>Caudata</taxon>
        <taxon>Salamandroidea</taxon>
        <taxon>Salamandridae</taxon>
        <taxon>Pleurodelinae</taxon>
        <taxon>Pleurodeles</taxon>
    </lineage>
</organism>
<dbReference type="Proteomes" id="UP001066276">
    <property type="component" value="Chromosome 10"/>
</dbReference>
<comment type="caution">
    <text evidence="2">The sequence shown here is derived from an EMBL/GenBank/DDBJ whole genome shotgun (WGS) entry which is preliminary data.</text>
</comment>
<keyword evidence="3" id="KW-1185">Reference proteome</keyword>
<gene>
    <name evidence="2" type="ORF">NDU88_006341</name>
</gene>
<reference evidence="2" key="1">
    <citation type="journal article" date="2022" name="bioRxiv">
        <title>Sequencing and chromosome-scale assembly of the giantPleurodeles waltlgenome.</title>
        <authorList>
            <person name="Brown T."/>
            <person name="Elewa A."/>
            <person name="Iarovenko S."/>
            <person name="Subramanian E."/>
            <person name="Araus A.J."/>
            <person name="Petzold A."/>
            <person name="Susuki M."/>
            <person name="Suzuki K.-i.T."/>
            <person name="Hayashi T."/>
            <person name="Toyoda A."/>
            <person name="Oliveira C."/>
            <person name="Osipova E."/>
            <person name="Leigh N.D."/>
            <person name="Simon A."/>
            <person name="Yun M.H."/>
        </authorList>
    </citation>
    <scope>NUCLEOTIDE SEQUENCE</scope>
    <source>
        <strain evidence="2">20211129_DDA</strain>
        <tissue evidence="2">Liver</tissue>
    </source>
</reference>
<dbReference type="AlphaFoldDB" id="A0AAV7MFG9"/>
<evidence type="ECO:0000313" key="3">
    <source>
        <dbReference type="Proteomes" id="UP001066276"/>
    </source>
</evidence>
<dbReference type="EMBL" id="JANPWB010000014">
    <property type="protein sequence ID" value="KAJ1101269.1"/>
    <property type="molecule type" value="Genomic_DNA"/>
</dbReference>
<feature type="coiled-coil region" evidence="1">
    <location>
        <begin position="49"/>
        <end position="111"/>
    </location>
</feature>
<proteinExistence type="predicted"/>